<dbReference type="AlphaFoldDB" id="A0A0B1T971"/>
<evidence type="ECO:0000256" key="1">
    <source>
        <dbReference type="SAM" id="SignalP"/>
    </source>
</evidence>
<keyword evidence="3" id="KW-1185">Reference proteome</keyword>
<dbReference type="EMBL" id="KN550604">
    <property type="protein sequence ID" value="KHJ93789.1"/>
    <property type="molecule type" value="Genomic_DNA"/>
</dbReference>
<dbReference type="Proteomes" id="UP000053660">
    <property type="component" value="Unassembled WGS sequence"/>
</dbReference>
<protein>
    <recommendedName>
        <fullName evidence="4">Secreted protein</fullName>
    </recommendedName>
</protein>
<feature type="signal peptide" evidence="1">
    <location>
        <begin position="1"/>
        <end position="21"/>
    </location>
</feature>
<sequence>MHLSFVYFLMIALFTSTRVASWQTMPPSRWTRFTTPYRPSTFVTVSHQTRPPRPHAPLPGPNRGYYRGYNRGYSNYRRFF</sequence>
<feature type="chain" id="PRO_5002065713" description="Secreted protein" evidence="1">
    <location>
        <begin position="22"/>
        <end position="80"/>
    </location>
</feature>
<evidence type="ECO:0000313" key="2">
    <source>
        <dbReference type="EMBL" id="KHJ93789.1"/>
    </source>
</evidence>
<keyword evidence="1" id="KW-0732">Signal</keyword>
<reference evidence="2 3" key="1">
    <citation type="submission" date="2014-03" db="EMBL/GenBank/DDBJ databases">
        <title>Draft genome of the hookworm Oesophagostomum dentatum.</title>
        <authorList>
            <person name="Mitreva M."/>
        </authorList>
    </citation>
    <scope>NUCLEOTIDE SEQUENCE [LARGE SCALE GENOMIC DNA]</scope>
    <source>
        <strain evidence="2 3">OD-Hann</strain>
    </source>
</reference>
<accession>A0A0B1T971</accession>
<evidence type="ECO:0000313" key="3">
    <source>
        <dbReference type="Proteomes" id="UP000053660"/>
    </source>
</evidence>
<proteinExistence type="predicted"/>
<name>A0A0B1T971_OESDE</name>
<evidence type="ECO:0008006" key="4">
    <source>
        <dbReference type="Google" id="ProtNLM"/>
    </source>
</evidence>
<gene>
    <name evidence="2" type="ORF">OESDEN_06295</name>
</gene>
<organism evidence="2 3">
    <name type="scientific">Oesophagostomum dentatum</name>
    <name type="common">Nodular worm</name>
    <dbReference type="NCBI Taxonomy" id="61180"/>
    <lineage>
        <taxon>Eukaryota</taxon>
        <taxon>Metazoa</taxon>
        <taxon>Ecdysozoa</taxon>
        <taxon>Nematoda</taxon>
        <taxon>Chromadorea</taxon>
        <taxon>Rhabditida</taxon>
        <taxon>Rhabditina</taxon>
        <taxon>Rhabditomorpha</taxon>
        <taxon>Strongyloidea</taxon>
        <taxon>Strongylidae</taxon>
        <taxon>Oesophagostomum</taxon>
    </lineage>
</organism>